<comment type="caution">
    <text evidence="4">The sequence shown here is derived from an EMBL/GenBank/DDBJ whole genome shotgun (WGS) entry which is preliminary data.</text>
</comment>
<dbReference type="Proteomes" id="UP000256873">
    <property type="component" value="Unassembled WGS sequence"/>
</dbReference>
<dbReference type="GO" id="GO:0046872">
    <property type="term" value="F:metal ion binding"/>
    <property type="evidence" value="ECO:0007669"/>
    <property type="project" value="UniProtKB-KW"/>
</dbReference>
<name>A0A3E0KZP7_9CHRO</name>
<sequence length="292" mass="32216">MINLTCQDTETLDRILAVTRAVGWGGAKILQSYHRGEQDLAVNEEKKGGPVTAADLAANHYILGELQANFSDIDFGYLSEETHQGNEAIPKDWVWIIDPLDGTRDFIDKTGEYALHIALCYQGRPIIAVVALPDQEKLYFAQKGKGTFLETSDGNIITQVKVANKDKITDLYLVVSRTHRDQRFDNLLSQIPFLGKNYVGSVGCKIATILEQKSDVYISLSGKSAAKDWDFAAPELILTEAGGKFSYFDGQPVRYNRGDVRQWGGIMASNGPCHQQLCQLSTAILAQIDATV</sequence>
<feature type="binding site" evidence="3">
    <location>
        <position position="100"/>
    </location>
    <ligand>
        <name>Mg(2+)</name>
        <dbReference type="ChEBI" id="CHEBI:18420"/>
        <label>1</label>
        <note>catalytic</note>
    </ligand>
</feature>
<gene>
    <name evidence="4" type="ORF">DWQ54_17380</name>
</gene>
<dbReference type="GO" id="GO:0008441">
    <property type="term" value="F:3'(2'),5'-bisphosphate nucleotidase activity"/>
    <property type="evidence" value="ECO:0007669"/>
    <property type="project" value="TreeGrafter"/>
</dbReference>
<dbReference type="InterPro" id="IPR020550">
    <property type="entry name" value="Inositol_monophosphatase_CS"/>
</dbReference>
<dbReference type="EMBL" id="QQWC01000005">
    <property type="protein sequence ID" value="REJ40123.1"/>
    <property type="molecule type" value="Genomic_DNA"/>
</dbReference>
<keyword evidence="3" id="KW-0479">Metal-binding</keyword>
<comment type="catalytic activity">
    <reaction evidence="1">
        <text>a myo-inositol phosphate + H2O = myo-inositol + phosphate</text>
        <dbReference type="Rhea" id="RHEA:24056"/>
        <dbReference type="ChEBI" id="CHEBI:15377"/>
        <dbReference type="ChEBI" id="CHEBI:17268"/>
        <dbReference type="ChEBI" id="CHEBI:43474"/>
        <dbReference type="ChEBI" id="CHEBI:84139"/>
        <dbReference type="EC" id="3.1.3.25"/>
    </reaction>
</comment>
<dbReference type="CDD" id="cd01638">
    <property type="entry name" value="CysQ"/>
    <property type="match status" value="1"/>
</dbReference>
<dbReference type="Pfam" id="PF00459">
    <property type="entry name" value="Inositol_P"/>
    <property type="match status" value="1"/>
</dbReference>
<reference evidence="4 5" key="1">
    <citation type="submission" date="2017-10" db="EMBL/GenBank/DDBJ databases">
        <title>A large-scale comparative metagenomic study reveals the eutrophication-driven functional interactions in six Microcystis-epibionts communities.</title>
        <authorList>
            <person name="Li Q."/>
            <person name="Lin F."/>
        </authorList>
    </citation>
    <scope>NUCLEOTIDE SEQUENCE [LARGE SCALE GENOMIC DNA]</scope>
    <source>
        <strain evidence="4">TF09</strain>
    </source>
</reference>
<dbReference type="SUPFAM" id="SSF56655">
    <property type="entry name" value="Carbohydrate phosphatase"/>
    <property type="match status" value="1"/>
</dbReference>
<dbReference type="InterPro" id="IPR050725">
    <property type="entry name" value="CysQ/Inositol_MonoPase"/>
</dbReference>
<feature type="binding site" evidence="3">
    <location>
        <position position="98"/>
    </location>
    <ligand>
        <name>Mg(2+)</name>
        <dbReference type="ChEBI" id="CHEBI:18420"/>
        <label>1</label>
        <note>catalytic</note>
    </ligand>
</feature>
<comment type="cofactor">
    <cofactor evidence="3">
        <name>Mg(2+)</name>
        <dbReference type="ChEBI" id="CHEBI:18420"/>
    </cofactor>
</comment>
<organism evidence="4 5">
    <name type="scientific">Microcystis flos-aquae TF09</name>
    <dbReference type="NCBI Taxonomy" id="2060473"/>
    <lineage>
        <taxon>Bacteria</taxon>
        <taxon>Bacillati</taxon>
        <taxon>Cyanobacteriota</taxon>
        <taxon>Cyanophyceae</taxon>
        <taxon>Oscillatoriophycideae</taxon>
        <taxon>Chroococcales</taxon>
        <taxon>Microcystaceae</taxon>
        <taxon>Microcystis</taxon>
    </lineage>
</organism>
<dbReference type="AlphaFoldDB" id="A0A3E0KZP7"/>
<dbReference type="GO" id="GO:0046854">
    <property type="term" value="P:phosphatidylinositol phosphate biosynthetic process"/>
    <property type="evidence" value="ECO:0007669"/>
    <property type="project" value="InterPro"/>
</dbReference>
<dbReference type="PANTHER" id="PTHR43028:SF1">
    <property type="entry name" value="AMMONIUM TRANSPORT PROTEIN"/>
    <property type="match status" value="1"/>
</dbReference>
<feature type="binding site" evidence="3">
    <location>
        <position position="80"/>
    </location>
    <ligand>
        <name>Mg(2+)</name>
        <dbReference type="ChEBI" id="CHEBI:18420"/>
        <label>1</label>
        <note>catalytic</note>
    </ligand>
</feature>
<evidence type="ECO:0000256" key="2">
    <source>
        <dbReference type="ARBA" id="ARBA00013106"/>
    </source>
</evidence>
<protein>
    <recommendedName>
        <fullName evidence="2">inositol-phosphate phosphatase</fullName>
        <ecNumber evidence="2">3.1.3.25</ecNumber>
    </recommendedName>
</protein>
<evidence type="ECO:0000256" key="1">
    <source>
        <dbReference type="ARBA" id="ARBA00001033"/>
    </source>
</evidence>
<dbReference type="PROSITE" id="PS00630">
    <property type="entry name" value="IMP_2"/>
    <property type="match status" value="1"/>
</dbReference>
<dbReference type="Gene3D" id="3.30.540.10">
    <property type="entry name" value="Fructose-1,6-Bisphosphatase, subunit A, domain 1"/>
    <property type="match status" value="1"/>
</dbReference>
<feature type="binding site" evidence="3">
    <location>
        <position position="101"/>
    </location>
    <ligand>
        <name>Mg(2+)</name>
        <dbReference type="ChEBI" id="CHEBI:18420"/>
        <label>1</label>
        <note>catalytic</note>
    </ligand>
</feature>
<dbReference type="Gene3D" id="3.40.190.80">
    <property type="match status" value="1"/>
</dbReference>
<evidence type="ECO:0000313" key="4">
    <source>
        <dbReference type="EMBL" id="REJ40123.1"/>
    </source>
</evidence>
<dbReference type="InterPro" id="IPR000760">
    <property type="entry name" value="Inositol_monophosphatase-like"/>
</dbReference>
<dbReference type="GO" id="GO:0052834">
    <property type="term" value="F:inositol monophosphate phosphatase activity"/>
    <property type="evidence" value="ECO:0007669"/>
    <property type="project" value="UniProtKB-EC"/>
</dbReference>
<feature type="binding site" evidence="3">
    <location>
        <position position="230"/>
    </location>
    <ligand>
        <name>Mg(2+)</name>
        <dbReference type="ChEBI" id="CHEBI:18420"/>
        <label>1</label>
        <note>catalytic</note>
    </ligand>
</feature>
<dbReference type="GO" id="GO:0050427">
    <property type="term" value="P:3'-phosphoadenosine 5'-phosphosulfate metabolic process"/>
    <property type="evidence" value="ECO:0007669"/>
    <property type="project" value="TreeGrafter"/>
</dbReference>
<dbReference type="EC" id="3.1.3.25" evidence="2"/>
<evidence type="ECO:0000313" key="5">
    <source>
        <dbReference type="Proteomes" id="UP000256873"/>
    </source>
</evidence>
<accession>A0A3E0KZP7</accession>
<evidence type="ECO:0000256" key="3">
    <source>
        <dbReference type="PIRSR" id="PIRSR600760-2"/>
    </source>
</evidence>
<dbReference type="PRINTS" id="PR00377">
    <property type="entry name" value="IMPHPHTASES"/>
</dbReference>
<dbReference type="GO" id="GO:0000103">
    <property type="term" value="P:sulfate assimilation"/>
    <property type="evidence" value="ECO:0007669"/>
    <property type="project" value="TreeGrafter"/>
</dbReference>
<proteinExistence type="predicted"/>
<dbReference type="PANTHER" id="PTHR43028">
    <property type="entry name" value="3'(2'),5'-BISPHOSPHATE NUCLEOTIDASE 1"/>
    <property type="match status" value="1"/>
</dbReference>
<keyword evidence="3" id="KW-0460">Magnesium</keyword>